<keyword evidence="2" id="KW-1185">Reference proteome</keyword>
<organism evidence="1 2">
    <name type="scientific">Canna indica</name>
    <name type="common">Indian-shot</name>
    <dbReference type="NCBI Taxonomy" id="4628"/>
    <lineage>
        <taxon>Eukaryota</taxon>
        <taxon>Viridiplantae</taxon>
        <taxon>Streptophyta</taxon>
        <taxon>Embryophyta</taxon>
        <taxon>Tracheophyta</taxon>
        <taxon>Spermatophyta</taxon>
        <taxon>Magnoliopsida</taxon>
        <taxon>Liliopsida</taxon>
        <taxon>Zingiberales</taxon>
        <taxon>Cannaceae</taxon>
        <taxon>Canna</taxon>
    </lineage>
</organism>
<evidence type="ECO:0000313" key="2">
    <source>
        <dbReference type="Proteomes" id="UP001327560"/>
    </source>
</evidence>
<dbReference type="Proteomes" id="UP001327560">
    <property type="component" value="Chromosome 8"/>
</dbReference>
<proteinExistence type="predicted"/>
<sequence length="153" mass="17234">MEVSAKGSQIPLLQIAKKVQYYGKTSLFSMSNIPANLTLSHLSQSGLSVVCCFHSPVQLRVHDGQEKAKCRSGNGRSGVMVTMHFSTTYKFRLEIVSIPNNLVWVLVFFFIVEDFQENDASTGQREISPIALALLLWEMVIQLQWHANIFEQS</sequence>
<reference evidence="1 2" key="1">
    <citation type="submission" date="2023-10" db="EMBL/GenBank/DDBJ databases">
        <title>Chromosome-scale genome assembly provides insights into flower coloration mechanisms of Canna indica.</title>
        <authorList>
            <person name="Li C."/>
        </authorList>
    </citation>
    <scope>NUCLEOTIDE SEQUENCE [LARGE SCALE GENOMIC DNA]</scope>
    <source>
        <tissue evidence="1">Flower</tissue>
    </source>
</reference>
<name>A0AAQ3KYK8_9LILI</name>
<accession>A0AAQ3KYK8</accession>
<dbReference type="AlphaFoldDB" id="A0AAQ3KYK8"/>
<dbReference type="EMBL" id="CP136897">
    <property type="protein sequence ID" value="WOL17094.1"/>
    <property type="molecule type" value="Genomic_DNA"/>
</dbReference>
<protein>
    <submittedName>
        <fullName evidence="1">Uncharacterized protein</fullName>
    </submittedName>
</protein>
<evidence type="ECO:0000313" key="1">
    <source>
        <dbReference type="EMBL" id="WOL17094.1"/>
    </source>
</evidence>
<gene>
    <name evidence="1" type="ORF">Cni_G25883</name>
</gene>